<dbReference type="InterPro" id="IPR000306">
    <property type="entry name" value="Znf_FYVE"/>
</dbReference>
<evidence type="ECO:0000256" key="3">
    <source>
        <dbReference type="ARBA" id="ARBA00022833"/>
    </source>
</evidence>
<dbReference type="PROSITE" id="PS50178">
    <property type="entry name" value="ZF_FYVE"/>
    <property type="match status" value="1"/>
</dbReference>
<evidence type="ECO:0000256" key="1">
    <source>
        <dbReference type="ARBA" id="ARBA00022723"/>
    </source>
</evidence>
<dbReference type="RefSeq" id="XP_009825027.1">
    <property type="nucleotide sequence ID" value="XM_009826725.1"/>
</dbReference>
<keyword evidence="2 4" id="KW-0863">Zinc-finger</keyword>
<dbReference type="SUPFAM" id="SSF57903">
    <property type="entry name" value="FYVE/PHD zinc finger"/>
    <property type="match status" value="1"/>
</dbReference>
<dbReference type="InterPro" id="IPR013083">
    <property type="entry name" value="Znf_RING/FYVE/PHD"/>
</dbReference>
<dbReference type="PANTHER" id="PTHR13510">
    <property type="entry name" value="FYVE-FINGER-CONTAINING RAB5 EFFECTOR PROTEIN RABENOSYN-5-RELATED"/>
    <property type="match status" value="1"/>
</dbReference>
<sequence length="407" mass="45420">MGMPPTPLPPNYFLQPPLFPTQVDKYFRLAEDTTRDVIAATQLDGGLIKWSQSSAMVEKSIANGQTMQQRGGGCTIYKGFDPTAPPGVMSYLVTMELEATLAQVAAMFAAYTPHELHEYRRRVAQDVIDIHQLYALATPTPDFPHRLVSIKYFLMKGAMPAITRPRDFCCLDSNLEFEINGVRGFARAMRSIELPCVPDFEASFNIVRGYEHRGGFVFIESSTTPGVLCAAQLHQVDPKGKLPTWLVDLGMKIRCRSFHALARLVNESRMTDQAFLRDHEVVAKASRSHCALCLSRFRVLFKPPARCRKCGEVMCHQCAPLWSVRTSHGQVRRVRVCQMCCRNSQPLQSSSRGPTEMTVVDEIGPEESEDSDAAINMLTPARWSFDEAEVAATATMMQSLASSADRF</sequence>
<dbReference type="InterPro" id="IPR023393">
    <property type="entry name" value="START-like_dom_sf"/>
</dbReference>
<dbReference type="AlphaFoldDB" id="W4H172"/>
<dbReference type="SUPFAM" id="SSF55961">
    <property type="entry name" value="Bet v1-like"/>
    <property type="match status" value="1"/>
</dbReference>
<dbReference type="GO" id="GO:0008270">
    <property type="term" value="F:zinc ion binding"/>
    <property type="evidence" value="ECO:0007669"/>
    <property type="project" value="UniProtKB-KW"/>
</dbReference>
<evidence type="ECO:0000313" key="6">
    <source>
        <dbReference type="EMBL" id="ETV85009.1"/>
    </source>
</evidence>
<dbReference type="EMBL" id="KI913118">
    <property type="protein sequence ID" value="ETV85009.1"/>
    <property type="molecule type" value="Genomic_DNA"/>
</dbReference>
<dbReference type="VEuPathDB" id="FungiDB:H257_02902"/>
<dbReference type="InterPro" id="IPR052727">
    <property type="entry name" value="Rab4/Rab5_effector"/>
</dbReference>
<dbReference type="CDD" id="cd00065">
    <property type="entry name" value="FYVE_like_SF"/>
    <property type="match status" value="1"/>
</dbReference>
<gene>
    <name evidence="6" type="ORF">H257_02902</name>
</gene>
<reference evidence="6" key="1">
    <citation type="submission" date="2013-12" db="EMBL/GenBank/DDBJ databases">
        <title>The Genome Sequence of Aphanomyces astaci APO3.</title>
        <authorList>
            <consortium name="The Broad Institute Genomics Platform"/>
            <person name="Russ C."/>
            <person name="Tyler B."/>
            <person name="van West P."/>
            <person name="Dieguez-Uribeondo J."/>
            <person name="Young S.K."/>
            <person name="Zeng Q."/>
            <person name="Gargeya S."/>
            <person name="Fitzgerald M."/>
            <person name="Abouelleil A."/>
            <person name="Alvarado L."/>
            <person name="Chapman S.B."/>
            <person name="Gainer-Dewar J."/>
            <person name="Goldberg J."/>
            <person name="Griggs A."/>
            <person name="Gujja S."/>
            <person name="Hansen M."/>
            <person name="Howarth C."/>
            <person name="Imamovic A."/>
            <person name="Ireland A."/>
            <person name="Larimer J."/>
            <person name="McCowan C."/>
            <person name="Murphy C."/>
            <person name="Pearson M."/>
            <person name="Poon T.W."/>
            <person name="Priest M."/>
            <person name="Roberts A."/>
            <person name="Saif S."/>
            <person name="Shea T."/>
            <person name="Sykes S."/>
            <person name="Wortman J."/>
            <person name="Nusbaum C."/>
            <person name="Birren B."/>
        </authorList>
    </citation>
    <scope>NUCLEOTIDE SEQUENCE [LARGE SCALE GENOMIC DNA]</scope>
    <source>
        <strain evidence="6">APO3</strain>
    </source>
</reference>
<keyword evidence="1" id="KW-0479">Metal-binding</keyword>
<organism evidence="6">
    <name type="scientific">Aphanomyces astaci</name>
    <name type="common">Crayfish plague agent</name>
    <dbReference type="NCBI Taxonomy" id="112090"/>
    <lineage>
        <taxon>Eukaryota</taxon>
        <taxon>Sar</taxon>
        <taxon>Stramenopiles</taxon>
        <taxon>Oomycota</taxon>
        <taxon>Saprolegniomycetes</taxon>
        <taxon>Saprolegniales</taxon>
        <taxon>Verrucalvaceae</taxon>
        <taxon>Aphanomyces</taxon>
    </lineage>
</organism>
<evidence type="ECO:0000256" key="4">
    <source>
        <dbReference type="PROSITE-ProRule" id="PRU00091"/>
    </source>
</evidence>
<dbReference type="Pfam" id="PF01363">
    <property type="entry name" value="FYVE"/>
    <property type="match status" value="1"/>
</dbReference>
<protein>
    <recommendedName>
        <fullName evidence="5">FYVE-type domain-containing protein</fullName>
    </recommendedName>
</protein>
<feature type="domain" description="FYVE-type" evidence="5">
    <location>
        <begin position="284"/>
        <end position="345"/>
    </location>
</feature>
<evidence type="ECO:0000256" key="2">
    <source>
        <dbReference type="ARBA" id="ARBA00022771"/>
    </source>
</evidence>
<name>W4H172_APHAT</name>
<accession>W4H172</accession>
<keyword evidence="3" id="KW-0862">Zinc</keyword>
<evidence type="ECO:0000259" key="5">
    <source>
        <dbReference type="PROSITE" id="PS50178"/>
    </source>
</evidence>
<dbReference type="InterPro" id="IPR017455">
    <property type="entry name" value="Znf_FYVE-rel"/>
</dbReference>
<dbReference type="OrthoDB" id="5403181at2759"/>
<dbReference type="InterPro" id="IPR011011">
    <property type="entry name" value="Znf_FYVE_PHD"/>
</dbReference>
<dbReference type="GeneID" id="20804898"/>
<dbReference type="Gene3D" id="3.30.40.10">
    <property type="entry name" value="Zinc/RING finger domain, C3HC4 (zinc finger)"/>
    <property type="match status" value="1"/>
</dbReference>
<dbReference type="PANTHER" id="PTHR13510:SF44">
    <property type="entry name" value="RABENOSYN-5"/>
    <property type="match status" value="1"/>
</dbReference>
<dbReference type="Gene3D" id="3.30.530.20">
    <property type="match status" value="1"/>
</dbReference>
<proteinExistence type="predicted"/>